<keyword evidence="5 7" id="KW-0482">Metalloprotease</keyword>
<comment type="caution">
    <text evidence="7">The sequence shown here is derived from an EMBL/GenBank/DDBJ whole genome shotgun (WGS) entry which is preliminary data.</text>
</comment>
<keyword evidence="2" id="KW-0479">Metal-binding</keyword>
<dbReference type="PRINTS" id="PR00138">
    <property type="entry name" value="MATRIXIN"/>
</dbReference>
<dbReference type="InterPro" id="IPR006026">
    <property type="entry name" value="Peptidase_Metallo"/>
</dbReference>
<dbReference type="InterPro" id="IPR024079">
    <property type="entry name" value="MetalloPept_cat_dom_sf"/>
</dbReference>
<evidence type="ECO:0000313" key="7">
    <source>
        <dbReference type="EMBL" id="MCS0656755.1"/>
    </source>
</evidence>
<feature type="domain" description="Peptidase metallopeptidase" evidence="6">
    <location>
        <begin position="583"/>
        <end position="750"/>
    </location>
</feature>
<name>A0ABT2CSK9_9BURK</name>
<dbReference type="EC" id="3.4.24.-" evidence="7"/>
<accession>A0ABT2CSK9</accession>
<dbReference type="SUPFAM" id="SSF55486">
    <property type="entry name" value="Metalloproteases ('zincins'), catalytic domain"/>
    <property type="match status" value="1"/>
</dbReference>
<dbReference type="PANTHER" id="PTHR10201">
    <property type="entry name" value="MATRIX METALLOPROTEINASE"/>
    <property type="match status" value="1"/>
</dbReference>
<protein>
    <submittedName>
        <fullName evidence="7">Matrixin family metalloprotease</fullName>
        <ecNumber evidence="7">3.4.24.-</ecNumber>
    </submittedName>
</protein>
<keyword evidence="4" id="KW-0862">Zinc</keyword>
<dbReference type="SMART" id="SM00235">
    <property type="entry name" value="ZnMc"/>
    <property type="match status" value="1"/>
</dbReference>
<proteinExistence type="predicted"/>
<dbReference type="GO" id="GO:0008237">
    <property type="term" value="F:metallopeptidase activity"/>
    <property type="evidence" value="ECO:0007669"/>
    <property type="project" value="UniProtKB-KW"/>
</dbReference>
<evidence type="ECO:0000256" key="2">
    <source>
        <dbReference type="ARBA" id="ARBA00022723"/>
    </source>
</evidence>
<organism evidence="7 8">
    <name type="scientific">Massilia terrae</name>
    <dbReference type="NCBI Taxonomy" id="1811224"/>
    <lineage>
        <taxon>Bacteria</taxon>
        <taxon>Pseudomonadati</taxon>
        <taxon>Pseudomonadota</taxon>
        <taxon>Betaproteobacteria</taxon>
        <taxon>Burkholderiales</taxon>
        <taxon>Oxalobacteraceae</taxon>
        <taxon>Telluria group</taxon>
        <taxon>Massilia</taxon>
    </lineage>
</organism>
<evidence type="ECO:0000259" key="6">
    <source>
        <dbReference type="SMART" id="SM00235"/>
    </source>
</evidence>
<keyword evidence="8" id="KW-1185">Reference proteome</keyword>
<dbReference type="RefSeq" id="WP_258809934.1">
    <property type="nucleotide sequence ID" value="NZ_JANUGU010000001.1"/>
</dbReference>
<evidence type="ECO:0000256" key="1">
    <source>
        <dbReference type="ARBA" id="ARBA00022670"/>
    </source>
</evidence>
<dbReference type="EMBL" id="JANUGU010000001">
    <property type="protein sequence ID" value="MCS0656755.1"/>
    <property type="molecule type" value="Genomic_DNA"/>
</dbReference>
<dbReference type="InterPro" id="IPR001818">
    <property type="entry name" value="Pept_M10_metallopeptidase"/>
</dbReference>
<dbReference type="InterPro" id="IPR021190">
    <property type="entry name" value="Pept_M10A"/>
</dbReference>
<keyword evidence="1" id="KW-0645">Protease</keyword>
<dbReference type="Proteomes" id="UP001204621">
    <property type="component" value="Unassembled WGS sequence"/>
</dbReference>
<reference evidence="7 8" key="1">
    <citation type="submission" date="2022-08" db="EMBL/GenBank/DDBJ databases">
        <title>Reclassification of Massilia species as members of the genera Telluria, Duganella, Pseudoduganella, Mokoshia gen. nov. and Zemynaea gen. nov. using orthogonal and non-orthogonal genome-based approaches.</title>
        <authorList>
            <person name="Bowman J.P."/>
        </authorList>
    </citation>
    <scope>NUCLEOTIDE SEQUENCE [LARGE SCALE GENOMIC DNA]</scope>
    <source>
        <strain evidence="7 8">JCM 31606</strain>
    </source>
</reference>
<keyword evidence="3 7" id="KW-0378">Hydrolase</keyword>
<dbReference type="PANTHER" id="PTHR10201:SF323">
    <property type="entry name" value="MATRIX METALLOPROTEINASE-21"/>
    <property type="match status" value="1"/>
</dbReference>
<evidence type="ECO:0000313" key="8">
    <source>
        <dbReference type="Proteomes" id="UP001204621"/>
    </source>
</evidence>
<dbReference type="Gene3D" id="3.40.390.10">
    <property type="entry name" value="Collagenase (Catalytic Domain)"/>
    <property type="match status" value="1"/>
</dbReference>
<gene>
    <name evidence="7" type="ORF">NX778_01605</name>
</gene>
<dbReference type="Pfam" id="PF00413">
    <property type="entry name" value="Peptidase_M10"/>
    <property type="match status" value="1"/>
</dbReference>
<evidence type="ECO:0000256" key="5">
    <source>
        <dbReference type="ARBA" id="ARBA00023049"/>
    </source>
</evidence>
<sequence>MIDNVNKSPLLAQQFVDYNNDVLQNKALPLSDSSGNGTYTQFAGGKVHIWLDLNENWANGKTTYSANQSGGGDYIAPEGEFAAVMSHELGHYENAPNDLAMENALHPTDPGYLTSLTALQLYGEGEATYNNFLVRKELISNGGIDSGVRATSAVVVGMYAEDAQYPTLTPDQRKVYLSGMAGNLQGTATVSGGKGNYWDFYYAQNVANHPGAKPAPASSSVDLMDMDKDGHYEECIVHNADGSDVITVDRDCSMYISNPNTTVYVANGITATLEGGGFTVNAGQGSTLWVGANGQVSPDSQLITVNSYGANVKLLNDSRLNIIGQGIGGVTHVDSWGGDNVGILGHSVEYHEHNISSGSNVWAGTNGTSTIGGNTSSGGDITISNEIGTITVLDNSSVNISNGDYGISPTVSSRAVYIQSNSYVWTDNSANEKYYMNGDHSQLDMWDYNSTIYQNGTNNLVNIRDTGDVVYSSGTGNKVNDYAPHANVYAQGQYQYVWIYDSTSTVYITYSTSSQGGAPAENYYYFWGFGGNSKSVTEKIKSGDSPVIDLMKESANPLDSNAAAVALKQLQYIINTDAHTTVTGTRWDSTTITWSFDLPPGNGENKVSPKYQAAIIDAFNAWTQATGIHFQQVKDGSFADVSIEFSNLNNRDTNLLGATSFNAENGRMKAGALIQLDKPSDVLLTPTGDGNFSYNGTDATLKQVAMHEIGHILGLGTNNDPASIEYYLLGSQNRNISNADLDVIYSIYPELGHSPAKIIGPSWSDADLPHLVK</sequence>
<evidence type="ECO:0000256" key="3">
    <source>
        <dbReference type="ARBA" id="ARBA00022801"/>
    </source>
</evidence>
<evidence type="ECO:0000256" key="4">
    <source>
        <dbReference type="ARBA" id="ARBA00022833"/>
    </source>
</evidence>